<comment type="caution">
    <text evidence="1">The sequence shown here is derived from an EMBL/GenBank/DDBJ whole genome shotgun (WGS) entry which is preliminary data.</text>
</comment>
<gene>
    <name evidence="1" type="ORF">GCM10010913_43190</name>
</gene>
<dbReference type="EMBL" id="BMIW01000045">
    <property type="protein sequence ID" value="GGG16526.1"/>
    <property type="molecule type" value="Genomic_DNA"/>
</dbReference>
<protein>
    <recommendedName>
        <fullName evidence="3">Lipoprotein</fullName>
    </recommendedName>
</protein>
<organism evidence="1 2">
    <name type="scientific">Paenibacillus aceti</name>
    <dbReference type="NCBI Taxonomy" id="1820010"/>
    <lineage>
        <taxon>Bacteria</taxon>
        <taxon>Bacillati</taxon>
        <taxon>Bacillota</taxon>
        <taxon>Bacilli</taxon>
        <taxon>Bacillales</taxon>
        <taxon>Paenibacillaceae</taxon>
        <taxon>Paenibacillus</taxon>
    </lineage>
</organism>
<evidence type="ECO:0000313" key="1">
    <source>
        <dbReference type="EMBL" id="GGG16526.1"/>
    </source>
</evidence>
<evidence type="ECO:0000313" key="2">
    <source>
        <dbReference type="Proteomes" id="UP000608420"/>
    </source>
</evidence>
<sequence length="219" mass="25483">MNYKHNLFVIFLGFLILGSILGCNKDSNSNKINSNNSVFENNEINPAEEVKRTDTYTKFSEKVDLEKTLFSKKESFKETLPINYHLSATVTISHEQDANRLIYEVLMDKYTTELTNVIQSFTLNPDMINYFLTDDLTTTNTLNDNETNLFPNKEPYGLSLFRGYVINNDTVGREIENIYQDVYLKISYGSKEDRKEDYWHLKAVPSTDMIDYLKSLKEE</sequence>
<dbReference type="PROSITE" id="PS51257">
    <property type="entry name" value="PROKAR_LIPOPROTEIN"/>
    <property type="match status" value="1"/>
</dbReference>
<dbReference type="Proteomes" id="UP000608420">
    <property type="component" value="Unassembled WGS sequence"/>
</dbReference>
<dbReference type="RefSeq" id="WP_120464344.1">
    <property type="nucleotide sequence ID" value="NZ_BMIW01000045.1"/>
</dbReference>
<keyword evidence="2" id="KW-1185">Reference proteome</keyword>
<reference evidence="2" key="1">
    <citation type="journal article" date="2019" name="Int. J. Syst. Evol. Microbiol.">
        <title>The Global Catalogue of Microorganisms (GCM) 10K type strain sequencing project: providing services to taxonomists for standard genome sequencing and annotation.</title>
        <authorList>
            <consortium name="The Broad Institute Genomics Platform"/>
            <consortium name="The Broad Institute Genome Sequencing Center for Infectious Disease"/>
            <person name="Wu L."/>
            <person name="Ma J."/>
        </authorList>
    </citation>
    <scope>NUCLEOTIDE SEQUENCE [LARGE SCALE GENOMIC DNA]</scope>
    <source>
        <strain evidence="2">CGMCC 1.15420</strain>
    </source>
</reference>
<name>A0ABQ1W6Z1_9BACL</name>
<accession>A0ABQ1W6Z1</accession>
<proteinExistence type="predicted"/>
<evidence type="ECO:0008006" key="3">
    <source>
        <dbReference type="Google" id="ProtNLM"/>
    </source>
</evidence>